<dbReference type="EMBL" id="NBZD01000002">
    <property type="protein sequence ID" value="PNH18821.1"/>
    <property type="molecule type" value="Genomic_DNA"/>
</dbReference>
<keyword evidence="1" id="KW-0472">Membrane</keyword>
<evidence type="ECO:0000256" key="1">
    <source>
        <dbReference type="SAM" id="Phobius"/>
    </source>
</evidence>
<proteinExistence type="predicted"/>
<dbReference type="Gene3D" id="2.60.120.260">
    <property type="entry name" value="Galactose-binding domain-like"/>
    <property type="match status" value="1"/>
</dbReference>
<keyword evidence="1" id="KW-0812">Transmembrane</keyword>
<dbReference type="Proteomes" id="UP000236394">
    <property type="component" value="Unassembled WGS sequence"/>
</dbReference>
<feature type="transmembrane region" description="Helical" evidence="1">
    <location>
        <begin position="597"/>
        <end position="617"/>
    </location>
</feature>
<keyword evidence="1" id="KW-1133">Transmembrane helix</keyword>
<dbReference type="AlphaFoldDB" id="A0A2J8B236"/>
<organism evidence="2 3">
    <name type="scientific">Mageeibacillus indolicus</name>
    <dbReference type="NCBI Taxonomy" id="884684"/>
    <lineage>
        <taxon>Bacteria</taxon>
        <taxon>Bacillati</taxon>
        <taxon>Bacillota</taxon>
        <taxon>Clostridia</taxon>
        <taxon>Eubacteriales</taxon>
        <taxon>Oscillospiraceae</taxon>
        <taxon>Mageeibacillus</taxon>
    </lineage>
</organism>
<dbReference type="RefSeq" id="WP_102892492.1">
    <property type="nucleotide sequence ID" value="NZ_NBZD01000002.1"/>
</dbReference>
<name>A0A2J8B236_9FIRM</name>
<reference evidence="3" key="1">
    <citation type="submission" date="2017-04" db="EMBL/GenBank/DDBJ databases">
        <authorList>
            <person name="Bumgarner R.E."/>
            <person name="Fredricks D.N."/>
            <person name="Srinivasan S."/>
        </authorList>
    </citation>
    <scope>NUCLEOTIDE SEQUENCE [LARGE SCALE GENOMIC DNA]</scope>
    <source>
        <strain evidence="3">KA00405</strain>
    </source>
</reference>
<protein>
    <submittedName>
        <fullName evidence="2">Uncharacterized protein</fullName>
    </submittedName>
</protein>
<dbReference type="SUPFAM" id="SSF51445">
    <property type="entry name" value="(Trans)glycosidases"/>
    <property type="match status" value="1"/>
</dbReference>
<evidence type="ECO:0000313" key="2">
    <source>
        <dbReference type="EMBL" id="PNH18821.1"/>
    </source>
</evidence>
<gene>
    <name evidence="2" type="ORF">B7R76_04515</name>
</gene>
<accession>A0A2J8B236</accession>
<comment type="caution">
    <text evidence="2">The sequence shown here is derived from an EMBL/GenBank/DDBJ whole genome shotgun (WGS) entry which is preliminary data.</text>
</comment>
<dbReference type="InterPro" id="IPR017853">
    <property type="entry name" value="GH"/>
</dbReference>
<evidence type="ECO:0000313" key="3">
    <source>
        <dbReference type="Proteomes" id="UP000236394"/>
    </source>
</evidence>
<sequence length="629" mass="70168">MKKIILLVLIMAMIFTENNYVSALVMTPYRQQVNADEFVCGATFVLENRADYAAWLNRELSRAKNTYHLNTITVYGLESYDPAYRSALFDLLNKLDIKIVVRIEGYDKTFAFSKDDVGKIIKRHEDLIRFTCKKENRGTVLYYALNMPIDDPVVQANLGGVNSDLSKDRQKTYAEELIRRMREITAAEGDSGAKLYLSVFYGWDDSFEIPSYVSAHADGYFINNYAYPAGKKLPSVSEGAENVFNLASLKGTMDRFLKDYPNKPNLVVECGFHTLEYNKGVWPDQTAGLVLDRAAKEAAMKGTVDFYRRNYPFVRGIMYFGYNLFKEEGKPLTVLDWAMQYPAQNGEEAEQAAESENDIVSDKTASQGESVRLSKGQSIFFDKCKMAQQLVLTYKADVKVEIELKSGDRSKGKVVLPATSTYRGYGIPLILAENSELEIKCNAGELLLDKIALNDRLEAEWAQLVGDAKVVDSQRASGGKMVTSLAGAGNKLCFSGVRGGNKMEICYISPKGSELHLILNGEEYKVNLPASKNMREADLSLALPDESSIEIYENQPGDLKLDYLRLNGTPAVKKKDSANREIAGVNNGGHSYLAIKILLPVFAAIVAAIVTMITKLLKRQSAKEKNERN</sequence>